<dbReference type="AlphaFoldDB" id="A0AAW2IWI9"/>
<dbReference type="PANTHER" id="PTHR31286:SF167">
    <property type="entry name" value="OS09G0268800 PROTEIN"/>
    <property type="match status" value="1"/>
</dbReference>
<dbReference type="PANTHER" id="PTHR31286">
    <property type="entry name" value="GLYCINE-RICH CELL WALL STRUCTURAL PROTEIN 1.8-LIKE"/>
    <property type="match status" value="1"/>
</dbReference>
<dbReference type="InterPro" id="IPR025558">
    <property type="entry name" value="DUF4283"/>
</dbReference>
<dbReference type="EMBL" id="JACGWM010001870">
    <property type="protein sequence ID" value="KAL0286551.1"/>
    <property type="molecule type" value="Genomic_DNA"/>
</dbReference>
<proteinExistence type="predicted"/>
<evidence type="ECO:0000259" key="1">
    <source>
        <dbReference type="Pfam" id="PF14111"/>
    </source>
</evidence>
<organism evidence="3">
    <name type="scientific">Sesamum calycinum</name>
    <dbReference type="NCBI Taxonomy" id="2727403"/>
    <lineage>
        <taxon>Eukaryota</taxon>
        <taxon>Viridiplantae</taxon>
        <taxon>Streptophyta</taxon>
        <taxon>Embryophyta</taxon>
        <taxon>Tracheophyta</taxon>
        <taxon>Spermatophyta</taxon>
        <taxon>Magnoliopsida</taxon>
        <taxon>eudicotyledons</taxon>
        <taxon>Gunneridae</taxon>
        <taxon>Pentapetalae</taxon>
        <taxon>asterids</taxon>
        <taxon>lamiids</taxon>
        <taxon>Lamiales</taxon>
        <taxon>Pedaliaceae</taxon>
        <taxon>Sesamum</taxon>
    </lineage>
</organism>
<gene>
    <name evidence="3" type="ORF">Scaly_2790000</name>
</gene>
<feature type="domain" description="Zinc knuckle CX2CX4HX4C" evidence="2">
    <location>
        <begin position="174"/>
        <end position="222"/>
    </location>
</feature>
<accession>A0AAW2IWI9</accession>
<reference evidence="3" key="1">
    <citation type="submission" date="2020-06" db="EMBL/GenBank/DDBJ databases">
        <authorList>
            <person name="Li T."/>
            <person name="Hu X."/>
            <person name="Zhang T."/>
            <person name="Song X."/>
            <person name="Zhang H."/>
            <person name="Dai N."/>
            <person name="Sheng W."/>
            <person name="Hou X."/>
            <person name="Wei L."/>
        </authorList>
    </citation>
    <scope>NUCLEOTIDE SEQUENCE</scope>
    <source>
        <strain evidence="3">KEN8</strain>
        <tissue evidence="3">Leaf</tissue>
    </source>
</reference>
<sequence length="290" mass="32511">MADEELLNALIAKTNSLDCMETTPPLIAETTNNPNQHSIIGKVISHKAPNINALKSILLKAWGISKNVTVNTIDQSTLVFVLDREEDFKRVWSQVPWCFRGNLVVLQPWPPEKALAEVDLSKVHIWIQAIGLPVLFVNKENAEKIGNYVGSFVKADLKSDSQRWNRALRIRVEIDVNKPLRDRFVLQKPDGSSILIEIRYKRLGEYCYVCGVIGHKLDLCPKTNQNPNLQNFSFGPWLEAENVLIKNPNLQTTLGVLPPPKQARNETFGAKTNPTPKPGATCKGMEICPL</sequence>
<evidence type="ECO:0000259" key="2">
    <source>
        <dbReference type="Pfam" id="PF14392"/>
    </source>
</evidence>
<comment type="caution">
    <text evidence="3">The sequence shown here is derived from an EMBL/GenBank/DDBJ whole genome shotgun (WGS) entry which is preliminary data.</text>
</comment>
<dbReference type="InterPro" id="IPR040256">
    <property type="entry name" value="At4g02000-like"/>
</dbReference>
<name>A0AAW2IWI9_9LAMI</name>
<dbReference type="Pfam" id="PF14392">
    <property type="entry name" value="zf-CCHC_4"/>
    <property type="match status" value="1"/>
</dbReference>
<feature type="domain" description="DUF4283" evidence="1">
    <location>
        <begin position="34"/>
        <end position="115"/>
    </location>
</feature>
<dbReference type="InterPro" id="IPR025836">
    <property type="entry name" value="Zn_knuckle_CX2CX4HX4C"/>
</dbReference>
<dbReference type="Pfam" id="PF14111">
    <property type="entry name" value="DUF4283"/>
    <property type="match status" value="1"/>
</dbReference>
<evidence type="ECO:0000313" key="3">
    <source>
        <dbReference type="EMBL" id="KAL0286551.1"/>
    </source>
</evidence>
<evidence type="ECO:0008006" key="4">
    <source>
        <dbReference type="Google" id="ProtNLM"/>
    </source>
</evidence>
<protein>
    <recommendedName>
        <fullName evidence="4">CCHC-type domain-containing protein</fullName>
    </recommendedName>
</protein>
<reference evidence="3" key="2">
    <citation type="journal article" date="2024" name="Plant">
        <title>Genomic evolution and insights into agronomic trait innovations of Sesamum species.</title>
        <authorList>
            <person name="Miao H."/>
            <person name="Wang L."/>
            <person name="Qu L."/>
            <person name="Liu H."/>
            <person name="Sun Y."/>
            <person name="Le M."/>
            <person name="Wang Q."/>
            <person name="Wei S."/>
            <person name="Zheng Y."/>
            <person name="Lin W."/>
            <person name="Duan Y."/>
            <person name="Cao H."/>
            <person name="Xiong S."/>
            <person name="Wang X."/>
            <person name="Wei L."/>
            <person name="Li C."/>
            <person name="Ma Q."/>
            <person name="Ju M."/>
            <person name="Zhao R."/>
            <person name="Li G."/>
            <person name="Mu C."/>
            <person name="Tian Q."/>
            <person name="Mei H."/>
            <person name="Zhang T."/>
            <person name="Gao T."/>
            <person name="Zhang H."/>
        </authorList>
    </citation>
    <scope>NUCLEOTIDE SEQUENCE</scope>
    <source>
        <strain evidence="3">KEN8</strain>
    </source>
</reference>